<dbReference type="HOGENOM" id="CLU_2651150_0_0_10"/>
<organism evidence="1 2">
    <name type="scientific">Paraprevotella clara YIT 11840</name>
    <dbReference type="NCBI Taxonomy" id="762968"/>
    <lineage>
        <taxon>Bacteria</taxon>
        <taxon>Pseudomonadati</taxon>
        <taxon>Bacteroidota</taxon>
        <taxon>Bacteroidia</taxon>
        <taxon>Bacteroidales</taxon>
        <taxon>Prevotellaceae</taxon>
        <taxon>Paraprevotella</taxon>
    </lineage>
</organism>
<dbReference type="Proteomes" id="UP000003598">
    <property type="component" value="Unassembled WGS sequence"/>
</dbReference>
<keyword evidence="2" id="KW-1185">Reference proteome</keyword>
<name>G5SPW2_9BACT</name>
<gene>
    <name evidence="1" type="ORF">HMPREF9441_01398</name>
</gene>
<comment type="caution">
    <text evidence="1">The sequence shown here is derived from an EMBL/GenBank/DDBJ whole genome shotgun (WGS) entry which is preliminary data.</text>
</comment>
<sequence>MKPVFSLFGTFPPTKERCQNDRPDTLRTYTPPFRLRQERPFVPAPWHKEGMKRLHVAPDTMHEIRVFPCTSATAHE</sequence>
<evidence type="ECO:0000313" key="1">
    <source>
        <dbReference type="EMBL" id="EHH00679.1"/>
    </source>
</evidence>
<accession>G5SPW2</accession>
<protein>
    <submittedName>
        <fullName evidence="1">Uncharacterized protein</fullName>
    </submittedName>
</protein>
<dbReference type="AlphaFoldDB" id="G5SPW2"/>
<dbReference type="EMBL" id="AFFY01000020">
    <property type="protein sequence ID" value="EHH00679.1"/>
    <property type="molecule type" value="Genomic_DNA"/>
</dbReference>
<reference evidence="1 2" key="1">
    <citation type="submission" date="2011-03" db="EMBL/GenBank/DDBJ databases">
        <authorList>
            <person name="Weinstock G."/>
            <person name="Sodergren E."/>
            <person name="Clifton S."/>
            <person name="Fulton L."/>
            <person name="Fulton B."/>
            <person name="Courtney L."/>
            <person name="Fronick C."/>
            <person name="Harrison M."/>
            <person name="Strong C."/>
            <person name="Farmer C."/>
            <person name="Delahaunty K."/>
            <person name="Markovic C."/>
            <person name="Hall O."/>
            <person name="Minx P."/>
            <person name="Tomlinson C."/>
            <person name="Mitreva M."/>
            <person name="Hou S."/>
            <person name="Chen J."/>
            <person name="Wollam A."/>
            <person name="Pepin K.H."/>
            <person name="Johnson M."/>
            <person name="Bhonagiri V."/>
            <person name="Zhang X."/>
            <person name="Suruliraj S."/>
            <person name="Warren W."/>
            <person name="Chinwalla A."/>
            <person name="Mardis E.R."/>
            <person name="Wilson R.K."/>
        </authorList>
    </citation>
    <scope>NUCLEOTIDE SEQUENCE [LARGE SCALE GENOMIC DNA]</scope>
    <source>
        <strain evidence="1 2">YIT 11840</strain>
    </source>
</reference>
<evidence type="ECO:0000313" key="2">
    <source>
        <dbReference type="Proteomes" id="UP000003598"/>
    </source>
</evidence>
<proteinExistence type="predicted"/>